<evidence type="ECO:0000313" key="4">
    <source>
        <dbReference type="EMBL" id="KAK3687994.1"/>
    </source>
</evidence>
<dbReference type="SMART" id="SM00248">
    <property type="entry name" value="ANK"/>
    <property type="match status" value="10"/>
</dbReference>
<sequence>MATVGGYIKKINHHLHVSVLPRSLNGGNSGGMPRPAPMNTLPAELVIKVAEDVDLKSQNALSQISKWYNIFATPVLYRTDILHRDSRSLFHGARTGQLNTVKHALAAGADPDKLIDGHSGLQEYRHKEDRRNPHVTALHLAIQNGHMDVVTWLLDNGASIDAPSSNGCRCSGLAASAYRYPRSMGQRRGKVSPHWRPLHTALCHRHTTIAELLIARGALLQLDARHDGPGDYHHNALHSAAANGQASVINLLASKEGFDVHTRDEEGNTALHFLATFWAASGPEAHMVEDTLTALLDLGADIEAQNDRSNTPFLDACFKGNFLVALALLNRGASINGSIQPRDNGGQLPPLRCCAFSFQVFFGRPGEPLTIEPRHHAPISVATHEQNRIALVQAQLAAGADVDARFNKDDFWFSMRWPQRDATALMMACENSLPQVVEALLAHGADVHARDSHGHTPLVYAAEYYGHMKPTDPFTNSKVEEFKTLNRLLLTHGACIDPKPTAAAVAAMMPFRAASKDNCIILESAIEVEMGPAAVNGKFNDAYYHDLLSRCDASKLARNTWAAALRLAVERDAFAIFTALLAFGENSYPGGAGDKDLLDCMDLAHRAVKREQAGALHPHPLECFNYATSRKSPIGDAIRAFKPELFPPDAMLVRAMQSRDVDQAIQLLRGYETDDDEDEDARLIALVAAAVNRTRFPGGQTFLHAACEWVAWQQREQYILCVLDGDALSGCHEADRELRNLVELLLERAPDLVDVLDHALRTPLHAMYDADPHARPSKALLAEIFDDERDREAARRSYLTPFEMAHDRGARPPGSSARSKNNYVHMACQRTTTDVLKVLLESGADPDGGVGCRRPPLVMLLSRVWPGPETLVDAAGGATIPALRAARLLLKHRARLEPVADIIGEVVRYTGAEGPRVQLCELIKEFLGMVVTRSAVPWQPS</sequence>
<dbReference type="PRINTS" id="PR01415">
    <property type="entry name" value="ANKYRIN"/>
</dbReference>
<gene>
    <name evidence="4" type="ORF">B0T22DRAFT_439565</name>
</gene>
<dbReference type="InterPro" id="IPR036770">
    <property type="entry name" value="Ankyrin_rpt-contain_sf"/>
</dbReference>
<evidence type="ECO:0000256" key="1">
    <source>
        <dbReference type="ARBA" id="ARBA00022737"/>
    </source>
</evidence>
<dbReference type="AlphaFoldDB" id="A0AAE1CC07"/>
<evidence type="ECO:0000256" key="3">
    <source>
        <dbReference type="PROSITE-ProRule" id="PRU00023"/>
    </source>
</evidence>
<reference evidence="4" key="2">
    <citation type="submission" date="2023-06" db="EMBL/GenBank/DDBJ databases">
        <authorList>
            <consortium name="Lawrence Berkeley National Laboratory"/>
            <person name="Haridas S."/>
            <person name="Hensen N."/>
            <person name="Bonometti L."/>
            <person name="Westerberg I."/>
            <person name="Brannstrom I.O."/>
            <person name="Guillou S."/>
            <person name="Cros-Aarteil S."/>
            <person name="Calhoun S."/>
            <person name="Kuo A."/>
            <person name="Mondo S."/>
            <person name="Pangilinan J."/>
            <person name="Riley R."/>
            <person name="Labutti K."/>
            <person name="Andreopoulos B."/>
            <person name="Lipzen A."/>
            <person name="Chen C."/>
            <person name="Yanf M."/>
            <person name="Daum C."/>
            <person name="Ng V."/>
            <person name="Clum A."/>
            <person name="Steindorff A."/>
            <person name="Ohm R."/>
            <person name="Martin F."/>
            <person name="Silar P."/>
            <person name="Natvig D."/>
            <person name="Lalanne C."/>
            <person name="Gautier V."/>
            <person name="Ament-Velasquez S.L."/>
            <person name="Kruys A."/>
            <person name="Hutchinson M.I."/>
            <person name="Powell A.J."/>
            <person name="Barry K."/>
            <person name="Miller A.N."/>
            <person name="Grigoriev I.V."/>
            <person name="Debuchy R."/>
            <person name="Gladieux P."/>
            <person name="Thoren M.H."/>
            <person name="Johannesson H."/>
        </authorList>
    </citation>
    <scope>NUCLEOTIDE SEQUENCE</scope>
    <source>
        <strain evidence="4">CBS 314.62</strain>
    </source>
</reference>
<feature type="repeat" description="ANK" evidence="3">
    <location>
        <begin position="420"/>
        <end position="452"/>
    </location>
</feature>
<dbReference type="InterPro" id="IPR002110">
    <property type="entry name" value="Ankyrin_rpt"/>
</dbReference>
<dbReference type="PROSITE" id="PS50297">
    <property type="entry name" value="ANK_REP_REGION"/>
    <property type="match status" value="2"/>
</dbReference>
<evidence type="ECO:0000313" key="5">
    <source>
        <dbReference type="Proteomes" id="UP001270362"/>
    </source>
</evidence>
<dbReference type="Gene3D" id="1.25.40.20">
    <property type="entry name" value="Ankyrin repeat-containing domain"/>
    <property type="match status" value="4"/>
</dbReference>
<dbReference type="PROSITE" id="PS50088">
    <property type="entry name" value="ANK_REPEAT"/>
    <property type="match status" value="2"/>
</dbReference>
<reference evidence="4" key="1">
    <citation type="journal article" date="2023" name="Mol. Phylogenet. Evol.">
        <title>Genome-scale phylogeny and comparative genomics of the fungal order Sordariales.</title>
        <authorList>
            <person name="Hensen N."/>
            <person name="Bonometti L."/>
            <person name="Westerberg I."/>
            <person name="Brannstrom I.O."/>
            <person name="Guillou S."/>
            <person name="Cros-Aarteil S."/>
            <person name="Calhoun S."/>
            <person name="Haridas S."/>
            <person name="Kuo A."/>
            <person name="Mondo S."/>
            <person name="Pangilinan J."/>
            <person name="Riley R."/>
            <person name="LaButti K."/>
            <person name="Andreopoulos B."/>
            <person name="Lipzen A."/>
            <person name="Chen C."/>
            <person name="Yan M."/>
            <person name="Daum C."/>
            <person name="Ng V."/>
            <person name="Clum A."/>
            <person name="Steindorff A."/>
            <person name="Ohm R.A."/>
            <person name="Martin F."/>
            <person name="Silar P."/>
            <person name="Natvig D.O."/>
            <person name="Lalanne C."/>
            <person name="Gautier V."/>
            <person name="Ament-Velasquez S.L."/>
            <person name="Kruys A."/>
            <person name="Hutchinson M.I."/>
            <person name="Powell A.J."/>
            <person name="Barry K."/>
            <person name="Miller A.N."/>
            <person name="Grigoriev I.V."/>
            <person name="Debuchy R."/>
            <person name="Gladieux P."/>
            <person name="Hiltunen Thoren M."/>
            <person name="Johannesson H."/>
        </authorList>
    </citation>
    <scope>NUCLEOTIDE SEQUENCE</scope>
    <source>
        <strain evidence="4">CBS 314.62</strain>
    </source>
</reference>
<dbReference type="PANTHER" id="PTHR24198">
    <property type="entry name" value="ANKYRIN REPEAT AND PROTEIN KINASE DOMAIN-CONTAINING PROTEIN"/>
    <property type="match status" value="1"/>
</dbReference>
<keyword evidence="2 3" id="KW-0040">ANK repeat</keyword>
<name>A0AAE1CC07_9PEZI</name>
<comment type="caution">
    <text evidence="4">The sequence shown here is derived from an EMBL/GenBank/DDBJ whole genome shotgun (WGS) entry which is preliminary data.</text>
</comment>
<dbReference type="EMBL" id="JAULSO010000002">
    <property type="protein sequence ID" value="KAK3687994.1"/>
    <property type="molecule type" value="Genomic_DNA"/>
</dbReference>
<feature type="repeat" description="ANK" evidence="3">
    <location>
        <begin position="133"/>
        <end position="165"/>
    </location>
</feature>
<evidence type="ECO:0000256" key="2">
    <source>
        <dbReference type="ARBA" id="ARBA00023043"/>
    </source>
</evidence>
<keyword evidence="5" id="KW-1185">Reference proteome</keyword>
<accession>A0AAE1CC07</accession>
<protein>
    <submittedName>
        <fullName evidence="4">Ankyrin repeat-containing domain protein</fullName>
    </submittedName>
</protein>
<dbReference type="PANTHER" id="PTHR24198:SF165">
    <property type="entry name" value="ANKYRIN REPEAT-CONTAINING PROTEIN-RELATED"/>
    <property type="match status" value="1"/>
</dbReference>
<dbReference type="Proteomes" id="UP001270362">
    <property type="component" value="Unassembled WGS sequence"/>
</dbReference>
<dbReference type="SUPFAM" id="SSF48403">
    <property type="entry name" value="Ankyrin repeat"/>
    <property type="match status" value="3"/>
</dbReference>
<keyword evidence="1" id="KW-0677">Repeat</keyword>
<organism evidence="4 5">
    <name type="scientific">Podospora appendiculata</name>
    <dbReference type="NCBI Taxonomy" id="314037"/>
    <lineage>
        <taxon>Eukaryota</taxon>
        <taxon>Fungi</taxon>
        <taxon>Dikarya</taxon>
        <taxon>Ascomycota</taxon>
        <taxon>Pezizomycotina</taxon>
        <taxon>Sordariomycetes</taxon>
        <taxon>Sordariomycetidae</taxon>
        <taxon>Sordariales</taxon>
        <taxon>Podosporaceae</taxon>
        <taxon>Podospora</taxon>
    </lineage>
</organism>
<proteinExistence type="predicted"/>
<dbReference type="Pfam" id="PF12796">
    <property type="entry name" value="Ank_2"/>
    <property type="match status" value="3"/>
</dbReference>